<organism evidence="2 3">
    <name type="scientific">Niabella digestorum</name>
    <dbReference type="NCBI Taxonomy" id="3117701"/>
    <lineage>
        <taxon>Bacteria</taxon>
        <taxon>Pseudomonadati</taxon>
        <taxon>Bacteroidota</taxon>
        <taxon>Chitinophagia</taxon>
        <taxon>Chitinophagales</taxon>
        <taxon>Chitinophagaceae</taxon>
        <taxon>Niabella</taxon>
    </lineage>
</organism>
<dbReference type="NCBIfam" id="TIGR02937">
    <property type="entry name" value="sigma70-ECF"/>
    <property type="match status" value="1"/>
</dbReference>
<dbReference type="InterPro" id="IPR036388">
    <property type="entry name" value="WH-like_DNA-bd_sf"/>
</dbReference>
<gene>
    <name evidence="2" type="ORF">V2H41_12145</name>
</gene>
<feature type="domain" description="RNA polymerase sigma factor 70 region 4 type 2" evidence="1">
    <location>
        <begin position="100"/>
        <end position="150"/>
    </location>
</feature>
<dbReference type="InterPro" id="IPR052704">
    <property type="entry name" value="ECF_Sigma-70_Domain"/>
</dbReference>
<dbReference type="PANTHER" id="PTHR30173:SF36">
    <property type="entry name" value="ECF RNA POLYMERASE SIGMA FACTOR SIGJ"/>
    <property type="match status" value="1"/>
</dbReference>
<dbReference type="InterPro" id="IPR013324">
    <property type="entry name" value="RNA_pol_sigma_r3/r4-like"/>
</dbReference>
<dbReference type="SUPFAM" id="SSF54427">
    <property type="entry name" value="NTF2-like"/>
    <property type="match status" value="1"/>
</dbReference>
<keyword evidence="3" id="KW-1185">Reference proteome</keyword>
<dbReference type="InterPro" id="IPR013325">
    <property type="entry name" value="RNA_pol_sigma_r2"/>
</dbReference>
<dbReference type="InterPro" id="IPR032710">
    <property type="entry name" value="NTF2-like_dom_sf"/>
</dbReference>
<sequence length="285" mass="32168">MNFDKLIFLVAYNMTGDYNTTRDVVQDINLKLLENPIPEYVTDKRNYIIRATINHCLNLKKREQRLHYKGLWLPEPFVAMSESETTGTHFENQNLLSYELAFLMEQLSATERAVFVLKEAFDFSHKEIAEAINISVDNSRQLYSRAKRKMTNLKHKPASNLRALSTARNFVSLISQGDVEGLITLFNDEISLLGDGGGKVPALGKPLMGKEKIAQFFIKLIRSAKSPVSFSFTEVLSQPAIVICLNGELTCIQILSIHKDKISKVFAVLNPDKLNLFRASLSSLP</sequence>
<reference evidence="2 3" key="1">
    <citation type="submission" date="2024-01" db="EMBL/GenBank/DDBJ databases">
        <title>Niabella digestum sp. nov., isolated from waste digestion system.</title>
        <authorList>
            <person name="Zhang L."/>
        </authorList>
    </citation>
    <scope>NUCLEOTIDE SEQUENCE [LARGE SCALE GENOMIC DNA]</scope>
    <source>
        <strain evidence="2 3">A18</strain>
    </source>
</reference>
<dbReference type="CDD" id="cd06171">
    <property type="entry name" value="Sigma70_r4"/>
    <property type="match status" value="1"/>
</dbReference>
<dbReference type="RefSeq" id="WP_330975428.1">
    <property type="nucleotide sequence ID" value="NZ_JAZGLY010000008.1"/>
</dbReference>
<dbReference type="Proteomes" id="UP001357452">
    <property type="component" value="Unassembled WGS sequence"/>
</dbReference>
<evidence type="ECO:0000259" key="1">
    <source>
        <dbReference type="Pfam" id="PF08281"/>
    </source>
</evidence>
<proteinExistence type="predicted"/>
<dbReference type="EMBL" id="JAZGLY010000008">
    <property type="protein sequence ID" value="MEE6188024.1"/>
    <property type="molecule type" value="Genomic_DNA"/>
</dbReference>
<comment type="caution">
    <text evidence="2">The sequence shown here is derived from an EMBL/GenBank/DDBJ whole genome shotgun (WGS) entry which is preliminary data.</text>
</comment>
<accession>A0ABU7RJ72</accession>
<dbReference type="PANTHER" id="PTHR30173">
    <property type="entry name" value="SIGMA 19 FACTOR"/>
    <property type="match status" value="1"/>
</dbReference>
<dbReference type="InterPro" id="IPR013249">
    <property type="entry name" value="RNA_pol_sigma70_r4_t2"/>
</dbReference>
<dbReference type="Pfam" id="PF08281">
    <property type="entry name" value="Sigma70_r4_2"/>
    <property type="match status" value="1"/>
</dbReference>
<protein>
    <submittedName>
        <fullName evidence="2">Sigma-70 family RNA polymerase sigma factor</fullName>
    </submittedName>
</protein>
<name>A0ABU7RJ72_9BACT</name>
<dbReference type="Gene3D" id="1.10.10.10">
    <property type="entry name" value="Winged helix-like DNA-binding domain superfamily/Winged helix DNA-binding domain"/>
    <property type="match status" value="1"/>
</dbReference>
<evidence type="ECO:0000313" key="3">
    <source>
        <dbReference type="Proteomes" id="UP001357452"/>
    </source>
</evidence>
<dbReference type="Gene3D" id="1.10.1740.10">
    <property type="match status" value="1"/>
</dbReference>
<dbReference type="InterPro" id="IPR014284">
    <property type="entry name" value="RNA_pol_sigma-70_dom"/>
</dbReference>
<dbReference type="SUPFAM" id="SSF88946">
    <property type="entry name" value="Sigma2 domain of RNA polymerase sigma factors"/>
    <property type="match status" value="1"/>
</dbReference>
<dbReference type="SUPFAM" id="SSF88659">
    <property type="entry name" value="Sigma3 and sigma4 domains of RNA polymerase sigma factors"/>
    <property type="match status" value="1"/>
</dbReference>
<evidence type="ECO:0000313" key="2">
    <source>
        <dbReference type="EMBL" id="MEE6188024.1"/>
    </source>
</evidence>